<reference evidence="2 3" key="1">
    <citation type="submission" date="2019-03" db="EMBL/GenBank/DDBJ databases">
        <title>Genomic Encyclopedia of Type Strains, Phase III (KMG-III): the genomes of soil and plant-associated and newly described type strains.</title>
        <authorList>
            <person name="Whitman W."/>
        </authorList>
    </citation>
    <scope>NUCLEOTIDE SEQUENCE [LARGE SCALE GENOMIC DNA]</scope>
    <source>
        <strain evidence="2 3">DSM 27373</strain>
    </source>
</reference>
<keyword evidence="1" id="KW-0472">Membrane</keyword>
<dbReference type="RefSeq" id="WP_036477203.1">
    <property type="nucleotide sequence ID" value="NZ_SOAN01000003.1"/>
</dbReference>
<proteinExistence type="predicted"/>
<feature type="transmembrane region" description="Helical" evidence="1">
    <location>
        <begin position="21"/>
        <end position="42"/>
    </location>
</feature>
<name>A0A4R7G5B8_9MICC</name>
<accession>A0A4R7G5B8</accession>
<evidence type="ECO:0000313" key="2">
    <source>
        <dbReference type="EMBL" id="TDS86571.1"/>
    </source>
</evidence>
<sequence>MIAVVTILIAFPVGYLLHSRLAANTAYAVAYLWAFVFQTLYLTLDSISPSAEPAFMPGEFPLSYGAVTLGVFGVGFGLVALGHLYRARQTSHRAQAATLGG</sequence>
<keyword evidence="1" id="KW-0812">Transmembrane</keyword>
<evidence type="ECO:0000256" key="1">
    <source>
        <dbReference type="SAM" id="Phobius"/>
    </source>
</evidence>
<dbReference type="AlphaFoldDB" id="A0A4R7G5B8"/>
<evidence type="ECO:0000313" key="3">
    <source>
        <dbReference type="Proteomes" id="UP000294506"/>
    </source>
</evidence>
<evidence type="ECO:0008006" key="4">
    <source>
        <dbReference type="Google" id="ProtNLM"/>
    </source>
</evidence>
<protein>
    <recommendedName>
        <fullName evidence="4">Integral membrane protein</fullName>
    </recommendedName>
</protein>
<feature type="transmembrane region" description="Helical" evidence="1">
    <location>
        <begin position="62"/>
        <end position="85"/>
    </location>
</feature>
<dbReference type="EMBL" id="SOAN01000003">
    <property type="protein sequence ID" value="TDS86571.1"/>
    <property type="molecule type" value="Genomic_DNA"/>
</dbReference>
<organism evidence="2 3">
    <name type="scientific">Nesterenkonia aurantiaca</name>
    <dbReference type="NCBI Taxonomy" id="1436010"/>
    <lineage>
        <taxon>Bacteria</taxon>
        <taxon>Bacillati</taxon>
        <taxon>Actinomycetota</taxon>
        <taxon>Actinomycetes</taxon>
        <taxon>Micrococcales</taxon>
        <taxon>Micrococcaceae</taxon>
        <taxon>Nesterenkonia</taxon>
    </lineage>
</organism>
<gene>
    <name evidence="2" type="ORF">EV640_103262</name>
</gene>
<comment type="caution">
    <text evidence="2">The sequence shown here is derived from an EMBL/GenBank/DDBJ whole genome shotgun (WGS) entry which is preliminary data.</text>
</comment>
<keyword evidence="1" id="KW-1133">Transmembrane helix</keyword>
<dbReference type="Proteomes" id="UP000294506">
    <property type="component" value="Unassembled WGS sequence"/>
</dbReference>
<keyword evidence="3" id="KW-1185">Reference proteome</keyword>